<sequence>MKGHKNPREIINMDRVTGLVPGSKENYNACLVIVDRFRKSFRCLPCHKEDTTMDTALSFWNNIIATCGLPPIIISDRDPKFTSESWTKLSDILGTKIKFYKAYHPQIDGISERMMKIMEDIITRFYAYGTEYENHEE</sequence>
<keyword evidence="4" id="KW-1185">Reference proteome</keyword>
<protein>
    <recommendedName>
        <fullName evidence="2">Integrase catalytic domain-containing protein</fullName>
    </recommendedName>
</protein>
<name>A0A9Q3BK59_9BASI</name>
<dbReference type="Gene3D" id="3.30.420.10">
    <property type="entry name" value="Ribonuclease H-like superfamily/Ribonuclease H"/>
    <property type="match status" value="1"/>
</dbReference>
<feature type="domain" description="Integrase catalytic" evidence="2">
    <location>
        <begin position="3"/>
        <end position="137"/>
    </location>
</feature>
<dbReference type="GO" id="GO:0005634">
    <property type="term" value="C:nucleus"/>
    <property type="evidence" value="ECO:0007669"/>
    <property type="project" value="UniProtKB-ARBA"/>
</dbReference>
<dbReference type="InterPro" id="IPR036397">
    <property type="entry name" value="RNaseH_sf"/>
</dbReference>
<keyword evidence="1" id="KW-0694">RNA-binding</keyword>
<dbReference type="Pfam" id="PF00665">
    <property type="entry name" value="rve"/>
    <property type="match status" value="1"/>
</dbReference>
<dbReference type="EMBL" id="AVOT02001547">
    <property type="protein sequence ID" value="MBW0467294.1"/>
    <property type="molecule type" value="Genomic_DNA"/>
</dbReference>
<dbReference type="InterPro" id="IPR001584">
    <property type="entry name" value="Integrase_cat-core"/>
</dbReference>
<dbReference type="Proteomes" id="UP000765509">
    <property type="component" value="Unassembled WGS sequence"/>
</dbReference>
<reference evidence="3" key="1">
    <citation type="submission" date="2021-03" db="EMBL/GenBank/DDBJ databases">
        <title>Draft genome sequence of rust myrtle Austropuccinia psidii MF-1, a brazilian biotype.</title>
        <authorList>
            <person name="Quecine M.C."/>
            <person name="Pachon D.M.R."/>
            <person name="Bonatelli M.L."/>
            <person name="Correr F.H."/>
            <person name="Franceschini L.M."/>
            <person name="Leite T.F."/>
            <person name="Margarido G.R.A."/>
            <person name="Almeida C.A."/>
            <person name="Ferrarezi J.A."/>
            <person name="Labate C.A."/>
        </authorList>
    </citation>
    <scope>NUCLEOTIDE SEQUENCE</scope>
    <source>
        <strain evidence="3">MF-1</strain>
    </source>
</reference>
<dbReference type="AlphaFoldDB" id="A0A9Q3BK59"/>
<dbReference type="GO" id="GO:0003723">
    <property type="term" value="F:RNA binding"/>
    <property type="evidence" value="ECO:0007669"/>
    <property type="project" value="UniProtKB-KW"/>
</dbReference>
<dbReference type="InterPro" id="IPR050951">
    <property type="entry name" value="Retrovirus_Pol_polyprotein"/>
</dbReference>
<dbReference type="GO" id="GO:0015074">
    <property type="term" value="P:DNA integration"/>
    <property type="evidence" value="ECO:0007669"/>
    <property type="project" value="InterPro"/>
</dbReference>
<dbReference type="PANTHER" id="PTHR37984:SF5">
    <property type="entry name" value="PROTEIN NYNRIN-LIKE"/>
    <property type="match status" value="1"/>
</dbReference>
<organism evidence="3 4">
    <name type="scientific">Austropuccinia psidii MF-1</name>
    <dbReference type="NCBI Taxonomy" id="1389203"/>
    <lineage>
        <taxon>Eukaryota</taxon>
        <taxon>Fungi</taxon>
        <taxon>Dikarya</taxon>
        <taxon>Basidiomycota</taxon>
        <taxon>Pucciniomycotina</taxon>
        <taxon>Pucciniomycetes</taxon>
        <taxon>Pucciniales</taxon>
        <taxon>Sphaerophragmiaceae</taxon>
        <taxon>Austropuccinia</taxon>
    </lineage>
</organism>
<gene>
    <name evidence="3" type="ORF">O181_007009</name>
</gene>
<accession>A0A9Q3BK59</accession>
<dbReference type="SUPFAM" id="SSF53098">
    <property type="entry name" value="Ribonuclease H-like"/>
    <property type="match status" value="1"/>
</dbReference>
<dbReference type="InterPro" id="IPR012337">
    <property type="entry name" value="RNaseH-like_sf"/>
</dbReference>
<comment type="caution">
    <text evidence="3">The sequence shown here is derived from an EMBL/GenBank/DDBJ whole genome shotgun (WGS) entry which is preliminary data.</text>
</comment>
<dbReference type="PANTHER" id="PTHR37984">
    <property type="entry name" value="PROTEIN CBG26694"/>
    <property type="match status" value="1"/>
</dbReference>
<proteinExistence type="predicted"/>
<evidence type="ECO:0000313" key="3">
    <source>
        <dbReference type="EMBL" id="MBW0467294.1"/>
    </source>
</evidence>
<evidence type="ECO:0000259" key="2">
    <source>
        <dbReference type="PROSITE" id="PS50994"/>
    </source>
</evidence>
<evidence type="ECO:0000313" key="4">
    <source>
        <dbReference type="Proteomes" id="UP000765509"/>
    </source>
</evidence>
<evidence type="ECO:0000256" key="1">
    <source>
        <dbReference type="ARBA" id="ARBA00022884"/>
    </source>
</evidence>
<dbReference type="PROSITE" id="PS50994">
    <property type="entry name" value="INTEGRASE"/>
    <property type="match status" value="1"/>
</dbReference>